<dbReference type="Pfam" id="PF07730">
    <property type="entry name" value="HisKA_3"/>
    <property type="match status" value="1"/>
</dbReference>
<keyword evidence="8" id="KW-0902">Two-component regulatory system</keyword>
<evidence type="ECO:0000256" key="7">
    <source>
        <dbReference type="ARBA" id="ARBA00022840"/>
    </source>
</evidence>
<dbReference type="AlphaFoldDB" id="A0A2U8QVD3"/>
<keyword evidence="9" id="KW-0472">Membrane</keyword>
<keyword evidence="3" id="KW-0597">Phosphoprotein</keyword>
<protein>
    <recommendedName>
        <fullName evidence="2">histidine kinase</fullName>
        <ecNumber evidence="2">2.7.13.3</ecNumber>
    </recommendedName>
</protein>
<keyword evidence="9" id="KW-0812">Transmembrane</keyword>
<organism evidence="11 12">
    <name type="scientific">Flavobacterium sediminis</name>
    <dbReference type="NCBI Taxonomy" id="2201181"/>
    <lineage>
        <taxon>Bacteria</taxon>
        <taxon>Pseudomonadati</taxon>
        <taxon>Bacteroidota</taxon>
        <taxon>Flavobacteriia</taxon>
        <taxon>Flavobacteriales</taxon>
        <taxon>Flavobacteriaceae</taxon>
        <taxon>Flavobacterium</taxon>
    </lineage>
</organism>
<proteinExistence type="predicted"/>
<dbReference type="Gene3D" id="1.20.5.1930">
    <property type="match status" value="1"/>
</dbReference>
<comment type="catalytic activity">
    <reaction evidence="1">
        <text>ATP + protein L-histidine = ADP + protein N-phospho-L-histidine.</text>
        <dbReference type="EC" id="2.7.13.3"/>
    </reaction>
</comment>
<name>A0A2U8QVD3_9FLAO</name>
<evidence type="ECO:0000313" key="11">
    <source>
        <dbReference type="EMBL" id="AWM14157.1"/>
    </source>
</evidence>
<dbReference type="RefSeq" id="WP_109569523.1">
    <property type="nucleotide sequence ID" value="NZ_CP029463.1"/>
</dbReference>
<dbReference type="GO" id="GO:0046983">
    <property type="term" value="F:protein dimerization activity"/>
    <property type="evidence" value="ECO:0007669"/>
    <property type="project" value="InterPro"/>
</dbReference>
<evidence type="ECO:0000259" key="10">
    <source>
        <dbReference type="Pfam" id="PF07730"/>
    </source>
</evidence>
<evidence type="ECO:0000256" key="8">
    <source>
        <dbReference type="ARBA" id="ARBA00023012"/>
    </source>
</evidence>
<dbReference type="GO" id="GO:0000155">
    <property type="term" value="F:phosphorelay sensor kinase activity"/>
    <property type="evidence" value="ECO:0007669"/>
    <property type="project" value="InterPro"/>
</dbReference>
<dbReference type="InterPro" id="IPR011712">
    <property type="entry name" value="Sig_transdc_His_kin_sub3_dim/P"/>
</dbReference>
<evidence type="ECO:0000256" key="2">
    <source>
        <dbReference type="ARBA" id="ARBA00012438"/>
    </source>
</evidence>
<feature type="transmembrane region" description="Helical" evidence="9">
    <location>
        <begin position="6"/>
        <end position="32"/>
    </location>
</feature>
<keyword evidence="9" id="KW-1133">Transmembrane helix</keyword>
<evidence type="ECO:0000256" key="9">
    <source>
        <dbReference type="SAM" id="Phobius"/>
    </source>
</evidence>
<dbReference type="GO" id="GO:0016020">
    <property type="term" value="C:membrane"/>
    <property type="evidence" value="ECO:0007669"/>
    <property type="project" value="InterPro"/>
</dbReference>
<reference evidence="11 12" key="1">
    <citation type="submission" date="2018-05" db="EMBL/GenBank/DDBJ databases">
        <title>Flavobacterium sp. MEBiC07310.</title>
        <authorList>
            <person name="Baek K."/>
        </authorList>
    </citation>
    <scope>NUCLEOTIDE SEQUENCE [LARGE SCALE GENOMIC DNA]</scope>
    <source>
        <strain evidence="11 12">MEBiC07310</strain>
    </source>
</reference>
<feature type="domain" description="Signal transduction histidine kinase subgroup 3 dimerisation and phosphoacceptor" evidence="10">
    <location>
        <begin position="58"/>
        <end position="121"/>
    </location>
</feature>
<dbReference type="Gene3D" id="3.30.565.10">
    <property type="entry name" value="Histidine kinase-like ATPase, C-terminal domain"/>
    <property type="match status" value="1"/>
</dbReference>
<evidence type="ECO:0000256" key="3">
    <source>
        <dbReference type="ARBA" id="ARBA00022553"/>
    </source>
</evidence>
<dbReference type="OrthoDB" id="9778366at2"/>
<gene>
    <name evidence="11" type="ORF">DI487_10065</name>
</gene>
<dbReference type="EMBL" id="CP029463">
    <property type="protein sequence ID" value="AWM14157.1"/>
    <property type="molecule type" value="Genomic_DNA"/>
</dbReference>
<dbReference type="PANTHER" id="PTHR24421">
    <property type="entry name" value="NITRATE/NITRITE SENSOR PROTEIN NARX-RELATED"/>
    <property type="match status" value="1"/>
</dbReference>
<keyword evidence="5" id="KW-0547">Nucleotide-binding</keyword>
<dbReference type="KEGG" id="fse:DI487_10065"/>
<evidence type="ECO:0000256" key="6">
    <source>
        <dbReference type="ARBA" id="ARBA00022777"/>
    </source>
</evidence>
<evidence type="ECO:0000256" key="1">
    <source>
        <dbReference type="ARBA" id="ARBA00000085"/>
    </source>
</evidence>
<keyword evidence="12" id="KW-1185">Reference proteome</keyword>
<dbReference type="SUPFAM" id="SSF55874">
    <property type="entry name" value="ATPase domain of HSP90 chaperone/DNA topoisomerase II/histidine kinase"/>
    <property type="match status" value="1"/>
</dbReference>
<dbReference type="PANTHER" id="PTHR24421:SF10">
    <property type="entry name" value="NITRATE_NITRITE SENSOR PROTEIN NARQ"/>
    <property type="match status" value="1"/>
</dbReference>
<evidence type="ECO:0000256" key="4">
    <source>
        <dbReference type="ARBA" id="ARBA00022679"/>
    </source>
</evidence>
<dbReference type="EC" id="2.7.13.3" evidence="2"/>
<keyword evidence="7" id="KW-0067">ATP-binding</keyword>
<dbReference type="Proteomes" id="UP000245429">
    <property type="component" value="Chromosome"/>
</dbReference>
<dbReference type="InterPro" id="IPR036890">
    <property type="entry name" value="HATPase_C_sf"/>
</dbReference>
<sequence>MDYSSQVGSLIIIGTGLIVILVFVLLFLAVFYQTNLLKIKRKEAELLLKTSLESEKKERQRIAADIHDGVSGDLNAVRNFIAILLRTETDDGKKQMFSEIKGGVEAALENTRLVSYKLMPPLLEKAGFQPAFKDYLDRINTSAEAIFTLTDNGSGYQIPAEQAYELFRILQEFTSNMMKYGKVTSCSFIFSDSPEHYQIEIQDNGIPFNFKEQYAISKGAGLKNISSRIKVIEADFEQIPVEKGNKFVISVKK</sequence>
<keyword evidence="6" id="KW-0418">Kinase</keyword>
<dbReference type="InterPro" id="IPR050482">
    <property type="entry name" value="Sensor_HK_TwoCompSys"/>
</dbReference>
<keyword evidence="4" id="KW-0808">Transferase</keyword>
<dbReference type="GO" id="GO:0005524">
    <property type="term" value="F:ATP binding"/>
    <property type="evidence" value="ECO:0007669"/>
    <property type="project" value="UniProtKB-KW"/>
</dbReference>
<evidence type="ECO:0000256" key="5">
    <source>
        <dbReference type="ARBA" id="ARBA00022741"/>
    </source>
</evidence>
<evidence type="ECO:0000313" key="12">
    <source>
        <dbReference type="Proteomes" id="UP000245429"/>
    </source>
</evidence>
<accession>A0A2U8QVD3</accession>